<keyword evidence="2" id="KW-0695">RNA-directed DNA polymerase</keyword>
<evidence type="ECO:0000259" key="1">
    <source>
        <dbReference type="Pfam" id="PF14529"/>
    </source>
</evidence>
<proteinExistence type="predicted"/>
<feature type="non-terminal residue" evidence="2">
    <location>
        <position position="1"/>
    </location>
</feature>
<dbReference type="AlphaFoldDB" id="A0A147BKA3"/>
<dbReference type="GO" id="GO:0004519">
    <property type="term" value="F:endonuclease activity"/>
    <property type="evidence" value="ECO:0007669"/>
    <property type="project" value="UniProtKB-KW"/>
</dbReference>
<feature type="domain" description="Endonuclease/exonuclease/phosphatase" evidence="1">
    <location>
        <begin position="21"/>
        <end position="138"/>
    </location>
</feature>
<organism evidence="2">
    <name type="scientific">Ixodes ricinus</name>
    <name type="common">Common tick</name>
    <name type="synonym">Acarus ricinus</name>
    <dbReference type="NCBI Taxonomy" id="34613"/>
    <lineage>
        <taxon>Eukaryota</taxon>
        <taxon>Metazoa</taxon>
        <taxon>Ecdysozoa</taxon>
        <taxon>Arthropoda</taxon>
        <taxon>Chelicerata</taxon>
        <taxon>Arachnida</taxon>
        <taxon>Acari</taxon>
        <taxon>Parasitiformes</taxon>
        <taxon>Ixodida</taxon>
        <taxon>Ixodoidea</taxon>
        <taxon>Ixodidae</taxon>
        <taxon>Ixodinae</taxon>
        <taxon>Ixodes</taxon>
    </lineage>
</organism>
<keyword evidence="2" id="KW-0378">Hydrolase</keyword>
<protein>
    <submittedName>
        <fullName evidence="2">Putative endonuclease/reverse transcriptase</fullName>
    </submittedName>
</protein>
<dbReference type="PANTHER" id="PTHR33395:SF22">
    <property type="entry name" value="REVERSE TRANSCRIPTASE DOMAIN-CONTAINING PROTEIN"/>
    <property type="match status" value="1"/>
</dbReference>
<dbReference type="InterPro" id="IPR005135">
    <property type="entry name" value="Endo/exonuclease/phosphatase"/>
</dbReference>
<keyword evidence="2" id="KW-0548">Nucleotidyltransferase</keyword>
<dbReference type="InterPro" id="IPR036691">
    <property type="entry name" value="Endo/exonu/phosph_ase_sf"/>
</dbReference>
<dbReference type="SUPFAM" id="SSF56219">
    <property type="entry name" value="DNase I-like"/>
    <property type="match status" value="1"/>
</dbReference>
<dbReference type="GO" id="GO:0003964">
    <property type="term" value="F:RNA-directed DNA polymerase activity"/>
    <property type="evidence" value="ECO:0007669"/>
    <property type="project" value="UniProtKB-KW"/>
</dbReference>
<dbReference type="EMBL" id="GEGO01004187">
    <property type="protein sequence ID" value="JAR91217.1"/>
    <property type="molecule type" value="Transcribed_RNA"/>
</dbReference>
<accession>A0A147BKA3</accession>
<keyword evidence="2" id="KW-0808">Transferase</keyword>
<dbReference type="Pfam" id="PF14529">
    <property type="entry name" value="Exo_endo_phos_2"/>
    <property type="match status" value="1"/>
</dbReference>
<sequence length="157" mass="17428">LTQPGLEAIFVEVFCRRGKLLLACAYCPPLVREHSYALLHDSLQRIDPSRFSALFLFGDFNSHINWSDPETPIPSNPLDDVLLDILETTGLTQLCDSPSYTSRNGTTTFLDLALTNNPTLSHRCTVIPSLPGSDHRALLTNIHCTAPKQGHQARNFL</sequence>
<dbReference type="GO" id="GO:0031012">
    <property type="term" value="C:extracellular matrix"/>
    <property type="evidence" value="ECO:0007669"/>
    <property type="project" value="TreeGrafter"/>
</dbReference>
<reference evidence="2" key="1">
    <citation type="journal article" date="2018" name="PLoS Negl. Trop. Dis.">
        <title>Sialome diversity of ticks revealed by RNAseq of single tick salivary glands.</title>
        <authorList>
            <person name="Perner J."/>
            <person name="Kropackova S."/>
            <person name="Kopacek P."/>
            <person name="Ribeiro J.M."/>
        </authorList>
    </citation>
    <scope>NUCLEOTIDE SEQUENCE</scope>
    <source>
        <strain evidence="2">Siblings of single egg batch collected in Ceske Budejovice</strain>
        <tissue evidence="2">Salivary glands</tissue>
    </source>
</reference>
<name>A0A147BKA3_IXORI</name>
<dbReference type="PANTHER" id="PTHR33395">
    <property type="entry name" value="TRANSCRIPTASE, PUTATIVE-RELATED-RELATED"/>
    <property type="match status" value="1"/>
</dbReference>
<dbReference type="Gene3D" id="3.60.10.10">
    <property type="entry name" value="Endonuclease/exonuclease/phosphatase"/>
    <property type="match status" value="1"/>
</dbReference>
<evidence type="ECO:0000313" key="2">
    <source>
        <dbReference type="EMBL" id="JAR91217.1"/>
    </source>
</evidence>
<keyword evidence="2" id="KW-0540">Nuclease</keyword>
<keyword evidence="2" id="KW-0255">Endonuclease</keyword>
<dbReference type="GO" id="GO:0061343">
    <property type="term" value="P:cell adhesion involved in heart morphogenesis"/>
    <property type="evidence" value="ECO:0007669"/>
    <property type="project" value="TreeGrafter"/>
</dbReference>
<dbReference type="GO" id="GO:0007508">
    <property type="term" value="P:larval heart development"/>
    <property type="evidence" value="ECO:0007669"/>
    <property type="project" value="TreeGrafter"/>
</dbReference>